<proteinExistence type="predicted"/>
<dbReference type="EMBL" id="JACGWZ010000011">
    <property type="protein sequence ID" value="MBA8827853.1"/>
    <property type="molecule type" value="Genomic_DNA"/>
</dbReference>
<accession>A0A839E3J2</accession>
<comment type="caution">
    <text evidence="1">The sequence shown here is derived from an EMBL/GenBank/DDBJ whole genome shotgun (WGS) entry which is preliminary data.</text>
</comment>
<keyword evidence="2" id="KW-1185">Reference proteome</keyword>
<evidence type="ECO:0000313" key="2">
    <source>
        <dbReference type="Proteomes" id="UP000569329"/>
    </source>
</evidence>
<protein>
    <submittedName>
        <fullName evidence="1">Uncharacterized protein</fullName>
    </submittedName>
</protein>
<gene>
    <name evidence="1" type="ORF">FHX42_005260</name>
</gene>
<organism evidence="1 2">
    <name type="scientific">Halosaccharopolyspora lacisalsi</name>
    <dbReference type="NCBI Taxonomy" id="1000566"/>
    <lineage>
        <taxon>Bacteria</taxon>
        <taxon>Bacillati</taxon>
        <taxon>Actinomycetota</taxon>
        <taxon>Actinomycetes</taxon>
        <taxon>Pseudonocardiales</taxon>
        <taxon>Pseudonocardiaceae</taxon>
        <taxon>Halosaccharopolyspora</taxon>
    </lineage>
</organism>
<sequence>MHTTSIDPATVRALTIVHSRTGLSIDPEPWHGIDRALMDMAHNVDAGDTAEDMALRRFGAALGRVGAPECDTGEVPDRSGLDAVASAIANTIQ</sequence>
<reference evidence="1 2" key="1">
    <citation type="submission" date="2020-07" db="EMBL/GenBank/DDBJ databases">
        <title>Sequencing the genomes of 1000 actinobacteria strains.</title>
        <authorList>
            <person name="Klenk H.-P."/>
        </authorList>
    </citation>
    <scope>NUCLEOTIDE SEQUENCE [LARGE SCALE GENOMIC DNA]</scope>
    <source>
        <strain evidence="1 2">DSM 45975</strain>
    </source>
</reference>
<evidence type="ECO:0000313" key="1">
    <source>
        <dbReference type="EMBL" id="MBA8827853.1"/>
    </source>
</evidence>
<dbReference type="Proteomes" id="UP000569329">
    <property type="component" value="Unassembled WGS sequence"/>
</dbReference>
<name>A0A839E3J2_9PSEU</name>
<dbReference type="RefSeq" id="WP_182547006.1">
    <property type="nucleotide sequence ID" value="NZ_JACGWZ010000011.1"/>
</dbReference>
<dbReference type="AlphaFoldDB" id="A0A839E3J2"/>